<keyword evidence="4" id="KW-1185">Reference proteome</keyword>
<comment type="caution">
    <text evidence="3">The sequence shown here is derived from an EMBL/GenBank/DDBJ whole genome shotgun (WGS) entry which is preliminary data.</text>
</comment>
<gene>
    <name evidence="3" type="ORF">RZN05_02440</name>
</gene>
<name>A0ABU3Y3N1_9SPHN</name>
<dbReference type="EMBL" id="JAWJEJ010000001">
    <property type="protein sequence ID" value="MDV3455828.1"/>
    <property type="molecule type" value="Genomic_DNA"/>
</dbReference>
<reference evidence="3 4" key="1">
    <citation type="submission" date="2023-10" db="EMBL/GenBank/DDBJ databases">
        <title>Sphingomonas sp. HF-S4 16S ribosomal RNA gene Genome sequencing and assembly.</title>
        <authorList>
            <person name="Lee H."/>
        </authorList>
    </citation>
    <scope>NUCLEOTIDE SEQUENCE [LARGE SCALE GENOMIC DNA]</scope>
    <source>
        <strain evidence="3 4">HF-S4</strain>
    </source>
</reference>
<feature type="domain" description="Response regulatory" evidence="2">
    <location>
        <begin position="1"/>
        <end position="96"/>
    </location>
</feature>
<dbReference type="SUPFAM" id="SSF52172">
    <property type="entry name" value="CheY-like"/>
    <property type="match status" value="1"/>
</dbReference>
<feature type="modified residue" description="4-aspartylphosphate" evidence="1">
    <location>
        <position position="48"/>
    </location>
</feature>
<sequence length="96" mass="9714">MIEDEPLIADYVADLASMGGATSVAVAISETEAMEAARATLPAVILSDVDLKSEGSGPAACAAIRAELGSIPVISSLQVPNSVTRATMPLRSSISI</sequence>
<evidence type="ECO:0000313" key="4">
    <source>
        <dbReference type="Proteomes" id="UP001273531"/>
    </source>
</evidence>
<evidence type="ECO:0000313" key="3">
    <source>
        <dbReference type="EMBL" id="MDV3455828.1"/>
    </source>
</evidence>
<dbReference type="Proteomes" id="UP001273531">
    <property type="component" value="Unassembled WGS sequence"/>
</dbReference>
<protein>
    <submittedName>
        <fullName evidence="3">Response regulator</fullName>
    </submittedName>
</protein>
<evidence type="ECO:0000259" key="2">
    <source>
        <dbReference type="PROSITE" id="PS50110"/>
    </source>
</evidence>
<dbReference type="RefSeq" id="WP_317225033.1">
    <property type="nucleotide sequence ID" value="NZ_JAWJEJ010000001.1"/>
</dbReference>
<dbReference type="InterPro" id="IPR001789">
    <property type="entry name" value="Sig_transdc_resp-reg_receiver"/>
</dbReference>
<accession>A0ABU3Y3N1</accession>
<organism evidence="3 4">
    <name type="scientific">Sphingomonas agrestis</name>
    <dbReference type="NCBI Taxonomy" id="3080540"/>
    <lineage>
        <taxon>Bacteria</taxon>
        <taxon>Pseudomonadati</taxon>
        <taxon>Pseudomonadota</taxon>
        <taxon>Alphaproteobacteria</taxon>
        <taxon>Sphingomonadales</taxon>
        <taxon>Sphingomonadaceae</taxon>
        <taxon>Sphingomonas</taxon>
    </lineage>
</organism>
<dbReference type="InterPro" id="IPR011006">
    <property type="entry name" value="CheY-like_superfamily"/>
</dbReference>
<keyword evidence="1" id="KW-0597">Phosphoprotein</keyword>
<dbReference type="Gene3D" id="3.40.50.2300">
    <property type="match status" value="1"/>
</dbReference>
<evidence type="ECO:0000256" key="1">
    <source>
        <dbReference type="PROSITE-ProRule" id="PRU00169"/>
    </source>
</evidence>
<proteinExistence type="predicted"/>
<dbReference type="PROSITE" id="PS50110">
    <property type="entry name" value="RESPONSE_REGULATORY"/>
    <property type="match status" value="1"/>
</dbReference>